<dbReference type="Gene3D" id="2.60.120.10">
    <property type="entry name" value="Jelly Rolls"/>
    <property type="match status" value="1"/>
</dbReference>
<organism evidence="3 4">
    <name type="scientific">Parafrankia irregularis</name>
    <dbReference type="NCBI Taxonomy" id="795642"/>
    <lineage>
        <taxon>Bacteria</taxon>
        <taxon>Bacillati</taxon>
        <taxon>Actinomycetota</taxon>
        <taxon>Actinomycetes</taxon>
        <taxon>Frankiales</taxon>
        <taxon>Frankiaceae</taxon>
        <taxon>Parafrankia</taxon>
    </lineage>
</organism>
<gene>
    <name evidence="3" type="ORF">Ga0074812_10423</name>
</gene>
<name>A0A0S4QIK8_9ACTN</name>
<dbReference type="InterPro" id="IPR025979">
    <property type="entry name" value="ChrR-like_cupin_dom"/>
</dbReference>
<dbReference type="Pfam" id="PF12973">
    <property type="entry name" value="Cupin_7"/>
    <property type="match status" value="1"/>
</dbReference>
<evidence type="ECO:0000259" key="2">
    <source>
        <dbReference type="Pfam" id="PF12973"/>
    </source>
</evidence>
<keyword evidence="4" id="KW-1185">Reference proteome</keyword>
<accession>A0A0S4QIK8</accession>
<sequence>MTTSELSRVSESVPGTVVFRDLLSEANLAGLDWQTWLQPDRKGAEVFALFPEPPSTSSAASPPSPPSSGVAAFLTRLAPGAHGDLHEHLGHELMFVLAGELIEDDGSRYGVGDVVVKAPGSVHRVMTDAGCTVLGVRAAPTRPAGAEETAATEGAPAAGRPDGRRRRR</sequence>
<evidence type="ECO:0000313" key="4">
    <source>
        <dbReference type="Proteomes" id="UP000198802"/>
    </source>
</evidence>
<dbReference type="InterPro" id="IPR014710">
    <property type="entry name" value="RmlC-like_jellyroll"/>
</dbReference>
<proteinExistence type="predicted"/>
<dbReference type="InterPro" id="IPR011051">
    <property type="entry name" value="RmlC_Cupin_sf"/>
</dbReference>
<feature type="domain" description="ChrR-like cupin" evidence="2">
    <location>
        <begin position="67"/>
        <end position="133"/>
    </location>
</feature>
<feature type="compositionally biased region" description="Low complexity" evidence="1">
    <location>
        <begin position="141"/>
        <end position="160"/>
    </location>
</feature>
<evidence type="ECO:0000256" key="1">
    <source>
        <dbReference type="SAM" id="MobiDB-lite"/>
    </source>
</evidence>
<protein>
    <submittedName>
        <fullName evidence="3">ChrR Cupin-like domain-containing protein</fullName>
    </submittedName>
</protein>
<dbReference type="EMBL" id="FAOZ01000004">
    <property type="protein sequence ID" value="CUU54946.1"/>
    <property type="molecule type" value="Genomic_DNA"/>
</dbReference>
<reference evidence="4" key="1">
    <citation type="submission" date="2015-11" db="EMBL/GenBank/DDBJ databases">
        <authorList>
            <person name="Varghese N."/>
        </authorList>
    </citation>
    <scope>NUCLEOTIDE SEQUENCE [LARGE SCALE GENOMIC DNA]</scope>
    <source>
        <strain evidence="4">DSM 45899</strain>
    </source>
</reference>
<feature type="region of interest" description="Disordered" evidence="1">
    <location>
        <begin position="141"/>
        <end position="168"/>
    </location>
</feature>
<dbReference type="SUPFAM" id="SSF51182">
    <property type="entry name" value="RmlC-like cupins"/>
    <property type="match status" value="1"/>
</dbReference>
<dbReference type="AlphaFoldDB" id="A0A0S4QIK8"/>
<dbReference type="Proteomes" id="UP000198802">
    <property type="component" value="Unassembled WGS sequence"/>
</dbReference>
<evidence type="ECO:0000313" key="3">
    <source>
        <dbReference type="EMBL" id="CUU54946.1"/>
    </source>
</evidence>